<dbReference type="GO" id="GO:1902670">
    <property type="term" value="F:carbon dioxide binding"/>
    <property type="evidence" value="ECO:0007669"/>
    <property type="project" value="TreeGrafter"/>
</dbReference>
<gene>
    <name evidence="3" type="ORF">SAMN05216245_102240</name>
</gene>
<dbReference type="AlphaFoldDB" id="A0A1I1YJW5"/>
<keyword evidence="4" id="KW-1185">Reference proteome</keyword>
<dbReference type="GO" id="GO:0005506">
    <property type="term" value="F:iron ion binding"/>
    <property type="evidence" value="ECO:0007669"/>
    <property type="project" value="TreeGrafter"/>
</dbReference>
<evidence type="ECO:0000313" key="4">
    <source>
        <dbReference type="Proteomes" id="UP000198896"/>
    </source>
</evidence>
<organism evidence="3 4">
    <name type="scientific">Succiniclasticum ruminis DSM 9236</name>
    <dbReference type="NCBI Taxonomy" id="1123323"/>
    <lineage>
        <taxon>Bacteria</taxon>
        <taxon>Bacillati</taxon>
        <taxon>Bacillota</taxon>
        <taxon>Negativicutes</taxon>
        <taxon>Acidaminococcales</taxon>
        <taxon>Acidaminococcaceae</taxon>
        <taxon>Succiniclasticum</taxon>
    </lineage>
</organism>
<dbReference type="OrthoDB" id="9806017at2"/>
<dbReference type="NCBIfam" id="TIGR00074">
    <property type="entry name" value="hypC_hupF"/>
    <property type="match status" value="1"/>
</dbReference>
<dbReference type="InterPro" id="IPR001109">
    <property type="entry name" value="Hydrogenase_HupF/HypC"/>
</dbReference>
<sequence length="102" mass="11003">MCVAYPGKVLSIENNHARVDFTGSVVPVNISMVDVAPGDYVLVHAGMAIQKVETEEAKEWIALFRDLEETTADAADKIKDAAQEESETAASSVSETEDTHHA</sequence>
<evidence type="ECO:0000256" key="1">
    <source>
        <dbReference type="ARBA" id="ARBA00006018"/>
    </source>
</evidence>
<dbReference type="Pfam" id="PF01455">
    <property type="entry name" value="HupF_HypC"/>
    <property type="match status" value="1"/>
</dbReference>
<protein>
    <submittedName>
        <fullName evidence="3">Hydrogenase assembly chaperone HypC/HupF</fullName>
    </submittedName>
</protein>
<accession>A0A1I1YJW5</accession>
<dbReference type="RefSeq" id="WP_093912815.1">
    <property type="nucleotide sequence ID" value="NZ_FONL01000002.1"/>
</dbReference>
<comment type="similarity">
    <text evidence="1">Belongs to the HupF/HypC family.</text>
</comment>
<evidence type="ECO:0000313" key="3">
    <source>
        <dbReference type="EMBL" id="SFE19865.1"/>
    </source>
</evidence>
<dbReference type="Gene3D" id="2.30.30.140">
    <property type="match status" value="1"/>
</dbReference>
<dbReference type="PANTHER" id="PTHR35177">
    <property type="entry name" value="HYDROGENASE MATURATION FACTOR HYBG"/>
    <property type="match status" value="1"/>
</dbReference>
<dbReference type="PANTHER" id="PTHR35177:SF2">
    <property type="entry name" value="HYDROGENASE MATURATION FACTOR HYBG"/>
    <property type="match status" value="1"/>
</dbReference>
<evidence type="ECO:0000256" key="2">
    <source>
        <dbReference type="SAM" id="MobiDB-lite"/>
    </source>
</evidence>
<dbReference type="PRINTS" id="PR00445">
    <property type="entry name" value="HUPFHYPC"/>
</dbReference>
<reference evidence="3 4" key="1">
    <citation type="submission" date="2016-10" db="EMBL/GenBank/DDBJ databases">
        <authorList>
            <person name="de Groot N.N."/>
        </authorList>
    </citation>
    <scope>NUCLEOTIDE SEQUENCE [LARGE SCALE GENOMIC DNA]</scope>
    <source>
        <strain evidence="3 4">DSM 9236</strain>
    </source>
</reference>
<dbReference type="SUPFAM" id="SSF159127">
    <property type="entry name" value="HupF/HypC-like"/>
    <property type="match status" value="1"/>
</dbReference>
<dbReference type="Proteomes" id="UP000198896">
    <property type="component" value="Unassembled WGS sequence"/>
</dbReference>
<name>A0A1I1YJW5_9FIRM</name>
<proteinExistence type="inferred from homology"/>
<dbReference type="STRING" id="1123323.SAMN05216245_102240"/>
<dbReference type="GO" id="GO:0051604">
    <property type="term" value="P:protein maturation"/>
    <property type="evidence" value="ECO:0007669"/>
    <property type="project" value="TreeGrafter"/>
</dbReference>
<dbReference type="EMBL" id="FONL01000002">
    <property type="protein sequence ID" value="SFE19865.1"/>
    <property type="molecule type" value="Genomic_DNA"/>
</dbReference>
<feature type="region of interest" description="Disordered" evidence="2">
    <location>
        <begin position="75"/>
        <end position="102"/>
    </location>
</feature>